<reference evidence="4 5" key="1">
    <citation type="submission" date="2015-12" db="EMBL/GenBank/DDBJ databases">
        <title>Draft genome sequence of Moniliophthora roreri, the causal agent of frosty pod rot of cacao.</title>
        <authorList>
            <person name="Aime M.C."/>
            <person name="Diaz-Valderrama J.R."/>
            <person name="Kijpornyongpan T."/>
            <person name="Phillips-Mora W."/>
        </authorList>
    </citation>
    <scope>NUCLEOTIDE SEQUENCE [LARGE SCALE GENOMIC DNA]</scope>
    <source>
        <strain evidence="4 5">MCA 2952</strain>
    </source>
</reference>
<dbReference type="PRINTS" id="PR00081">
    <property type="entry name" value="GDHRDH"/>
</dbReference>
<comment type="similarity">
    <text evidence="1 3">Belongs to the short-chain dehydrogenases/reductases (SDR) family.</text>
</comment>
<sequence>MSRQNVWLITGTSTGFGRRIVLLALERGDLVIASARNLAKLQDLPTSENLRILHLDLSWNSAKIKAAVDEALTFWGRIDVLVNNAGYALKIMIEDASVVSSIEDFKEQFQTNFFGTVDVTNAVLPSMRKRRSGTIVNIGSRTTWGPEYPSQALYASSKAALRCYTENLNHEVSPFSIRVMICEPGSARTEGIMGAAFRTDYPIPDYDEIRQWCAQRYRSLEGKQRGDPDKMMRLLVDVVRGEGQAAGREFPLYLPLGQDVEDAITRKSERMLDVVNKWKDLTSNMNF</sequence>
<accession>A0A0W0FWM5</accession>
<dbReference type="PRINTS" id="PR00080">
    <property type="entry name" value="SDRFAMILY"/>
</dbReference>
<dbReference type="eggNOG" id="KOG1205">
    <property type="taxonomic scope" value="Eukaryota"/>
</dbReference>
<gene>
    <name evidence="4" type="ORF">WG66_6764</name>
</gene>
<evidence type="ECO:0000256" key="1">
    <source>
        <dbReference type="ARBA" id="ARBA00006484"/>
    </source>
</evidence>
<dbReference type="Proteomes" id="UP000054988">
    <property type="component" value="Unassembled WGS sequence"/>
</dbReference>
<dbReference type="PANTHER" id="PTHR43976:SF16">
    <property type="entry name" value="SHORT-CHAIN DEHYDROGENASE_REDUCTASE FAMILY PROTEIN"/>
    <property type="match status" value="1"/>
</dbReference>
<proteinExistence type="inferred from homology"/>
<dbReference type="InterPro" id="IPR036291">
    <property type="entry name" value="NAD(P)-bd_dom_sf"/>
</dbReference>
<dbReference type="GO" id="GO:0016491">
    <property type="term" value="F:oxidoreductase activity"/>
    <property type="evidence" value="ECO:0007669"/>
    <property type="project" value="UniProtKB-KW"/>
</dbReference>
<dbReference type="EMBL" id="LATX01001564">
    <property type="protein sequence ID" value="KTB40672.1"/>
    <property type="molecule type" value="Genomic_DNA"/>
</dbReference>
<dbReference type="InterPro" id="IPR051911">
    <property type="entry name" value="SDR_oxidoreductase"/>
</dbReference>
<organism evidence="4 5">
    <name type="scientific">Moniliophthora roreri</name>
    <name type="common">Frosty pod rot fungus</name>
    <name type="synonym">Monilia roreri</name>
    <dbReference type="NCBI Taxonomy" id="221103"/>
    <lineage>
        <taxon>Eukaryota</taxon>
        <taxon>Fungi</taxon>
        <taxon>Dikarya</taxon>
        <taxon>Basidiomycota</taxon>
        <taxon>Agaricomycotina</taxon>
        <taxon>Agaricomycetes</taxon>
        <taxon>Agaricomycetidae</taxon>
        <taxon>Agaricales</taxon>
        <taxon>Marasmiineae</taxon>
        <taxon>Marasmiaceae</taxon>
        <taxon>Moniliophthora</taxon>
    </lineage>
</organism>
<dbReference type="SUPFAM" id="SSF51735">
    <property type="entry name" value="NAD(P)-binding Rossmann-fold domains"/>
    <property type="match status" value="1"/>
</dbReference>
<name>A0A0W0FWM5_MONRR</name>
<comment type="caution">
    <text evidence="4">The sequence shown here is derived from an EMBL/GenBank/DDBJ whole genome shotgun (WGS) entry which is preliminary data.</text>
</comment>
<evidence type="ECO:0000256" key="3">
    <source>
        <dbReference type="RuleBase" id="RU000363"/>
    </source>
</evidence>
<protein>
    <submittedName>
        <fullName evidence="4">Uncharacterized protein</fullName>
    </submittedName>
</protein>
<dbReference type="PANTHER" id="PTHR43976">
    <property type="entry name" value="SHORT CHAIN DEHYDROGENASE"/>
    <property type="match status" value="1"/>
</dbReference>
<dbReference type="Pfam" id="PF00106">
    <property type="entry name" value="adh_short"/>
    <property type="match status" value="1"/>
</dbReference>
<dbReference type="CDD" id="cd05374">
    <property type="entry name" value="17beta-HSD-like_SDR_c"/>
    <property type="match status" value="1"/>
</dbReference>
<evidence type="ECO:0000313" key="4">
    <source>
        <dbReference type="EMBL" id="KTB40672.1"/>
    </source>
</evidence>
<keyword evidence="2" id="KW-0560">Oxidoreductase</keyword>
<dbReference type="InterPro" id="IPR002347">
    <property type="entry name" value="SDR_fam"/>
</dbReference>
<evidence type="ECO:0000313" key="5">
    <source>
        <dbReference type="Proteomes" id="UP000054988"/>
    </source>
</evidence>
<dbReference type="AlphaFoldDB" id="A0A0W0FWM5"/>
<dbReference type="Gene3D" id="3.40.50.720">
    <property type="entry name" value="NAD(P)-binding Rossmann-like Domain"/>
    <property type="match status" value="1"/>
</dbReference>
<evidence type="ECO:0000256" key="2">
    <source>
        <dbReference type="ARBA" id="ARBA00023002"/>
    </source>
</evidence>